<organism evidence="2 3">
    <name type="scientific">Myotis myotis</name>
    <name type="common">Greater mouse-eared bat</name>
    <name type="synonym">Vespertilio myotis</name>
    <dbReference type="NCBI Taxonomy" id="51298"/>
    <lineage>
        <taxon>Eukaryota</taxon>
        <taxon>Metazoa</taxon>
        <taxon>Chordata</taxon>
        <taxon>Craniata</taxon>
        <taxon>Vertebrata</taxon>
        <taxon>Euteleostomi</taxon>
        <taxon>Mammalia</taxon>
        <taxon>Eutheria</taxon>
        <taxon>Laurasiatheria</taxon>
        <taxon>Chiroptera</taxon>
        <taxon>Yangochiroptera</taxon>
        <taxon>Vespertilionidae</taxon>
        <taxon>Myotis</taxon>
    </lineage>
</organism>
<feature type="compositionally biased region" description="Low complexity" evidence="1">
    <location>
        <begin position="9"/>
        <end position="20"/>
    </location>
</feature>
<keyword evidence="3" id="KW-1185">Reference proteome</keyword>
<proteinExistence type="predicted"/>
<dbReference type="Proteomes" id="UP000527355">
    <property type="component" value="Unassembled WGS sequence"/>
</dbReference>
<evidence type="ECO:0000256" key="1">
    <source>
        <dbReference type="SAM" id="MobiDB-lite"/>
    </source>
</evidence>
<evidence type="ECO:0000313" key="2">
    <source>
        <dbReference type="EMBL" id="KAF6308099.1"/>
    </source>
</evidence>
<dbReference type="AlphaFoldDB" id="A0A7J7U5F9"/>
<comment type="caution">
    <text evidence="2">The sequence shown here is derived from an EMBL/GenBank/DDBJ whole genome shotgun (WGS) entry which is preliminary data.</text>
</comment>
<accession>A0A7J7U5F9</accession>
<reference evidence="2 3" key="1">
    <citation type="journal article" date="2020" name="Nature">
        <title>Six reference-quality genomes reveal evolution of bat adaptations.</title>
        <authorList>
            <person name="Jebb D."/>
            <person name="Huang Z."/>
            <person name="Pippel M."/>
            <person name="Hughes G.M."/>
            <person name="Lavrichenko K."/>
            <person name="Devanna P."/>
            <person name="Winkler S."/>
            <person name="Jermiin L.S."/>
            <person name="Skirmuntt E.C."/>
            <person name="Katzourakis A."/>
            <person name="Burkitt-Gray L."/>
            <person name="Ray D.A."/>
            <person name="Sullivan K.A.M."/>
            <person name="Roscito J.G."/>
            <person name="Kirilenko B.M."/>
            <person name="Davalos L.M."/>
            <person name="Corthals A.P."/>
            <person name="Power M.L."/>
            <person name="Jones G."/>
            <person name="Ransome R.D."/>
            <person name="Dechmann D.K.N."/>
            <person name="Locatelli A.G."/>
            <person name="Puechmaille S.J."/>
            <person name="Fedrigo O."/>
            <person name="Jarvis E.D."/>
            <person name="Hiller M."/>
            <person name="Vernes S.C."/>
            <person name="Myers E.W."/>
            <person name="Teeling E.C."/>
        </authorList>
    </citation>
    <scope>NUCLEOTIDE SEQUENCE [LARGE SCALE GENOMIC DNA]</scope>
    <source>
        <strain evidence="2">MMyoMyo1</strain>
        <tissue evidence="2">Flight muscle</tissue>
    </source>
</reference>
<feature type="region of interest" description="Disordered" evidence="1">
    <location>
        <begin position="1"/>
        <end position="103"/>
    </location>
</feature>
<gene>
    <name evidence="2" type="ORF">mMyoMyo1_008877</name>
</gene>
<name>A0A7J7U5F9_MYOMY</name>
<sequence length="183" mass="19161">MPRPAFDSAPAAAELDPAAAGGTPDPLTPRGRPDSTHAQQPASPLAATHPGLADAQCAGAPGPLPSRRRRTADPRQQSPASGGRGPTSGARTRVSAPRGDVRPRRLFAGRELRALASRECPAWRGANTGQGGSWTFNKEILGLGLSAFQTETQTHTSAAFTFYPREEVICPTVTRWTCGLSGL</sequence>
<evidence type="ECO:0000313" key="3">
    <source>
        <dbReference type="Proteomes" id="UP000527355"/>
    </source>
</evidence>
<dbReference type="EMBL" id="JABWUV010000014">
    <property type="protein sequence ID" value="KAF6308099.1"/>
    <property type="molecule type" value="Genomic_DNA"/>
</dbReference>
<protein>
    <submittedName>
        <fullName evidence="2">Uncharacterized protein</fullName>
    </submittedName>
</protein>